<evidence type="ECO:0000313" key="11">
    <source>
        <dbReference type="Proteomes" id="UP001155128"/>
    </source>
</evidence>
<evidence type="ECO:0000259" key="9">
    <source>
        <dbReference type="Pfam" id="PF02782"/>
    </source>
</evidence>
<dbReference type="AlphaFoldDB" id="A0A9X2EJ18"/>
<dbReference type="Pfam" id="PF02782">
    <property type="entry name" value="FGGY_C"/>
    <property type="match status" value="1"/>
</dbReference>
<dbReference type="PANTHER" id="PTHR10196:SF69">
    <property type="entry name" value="GLYCEROL KINASE"/>
    <property type="match status" value="1"/>
</dbReference>
<dbReference type="NCBIfam" id="NF000756">
    <property type="entry name" value="PRK00047.1"/>
    <property type="match status" value="1"/>
</dbReference>
<dbReference type="Pfam" id="PF00370">
    <property type="entry name" value="FGGY_N"/>
    <property type="match status" value="1"/>
</dbReference>
<dbReference type="InterPro" id="IPR018485">
    <property type="entry name" value="FGGY_C"/>
</dbReference>
<dbReference type="GO" id="GO:0004370">
    <property type="term" value="F:glycerol kinase activity"/>
    <property type="evidence" value="ECO:0007669"/>
    <property type="project" value="TreeGrafter"/>
</dbReference>
<dbReference type="SUPFAM" id="SSF53067">
    <property type="entry name" value="Actin-like ATPase domain"/>
    <property type="match status" value="2"/>
</dbReference>
<dbReference type="InterPro" id="IPR043129">
    <property type="entry name" value="ATPase_NBD"/>
</dbReference>
<dbReference type="GO" id="GO:0005524">
    <property type="term" value="F:ATP binding"/>
    <property type="evidence" value="ECO:0007669"/>
    <property type="project" value="UniProtKB-KW"/>
</dbReference>
<feature type="domain" description="Carbohydrate kinase FGGY N-terminal" evidence="8">
    <location>
        <begin position="1"/>
        <end position="242"/>
    </location>
</feature>
<evidence type="ECO:0000256" key="1">
    <source>
        <dbReference type="ARBA" id="ARBA00009156"/>
    </source>
</evidence>
<evidence type="ECO:0000256" key="5">
    <source>
        <dbReference type="ARBA" id="ARBA00022840"/>
    </source>
</evidence>
<gene>
    <name evidence="10" type="primary">glpK</name>
    <name evidence="10" type="ORF">NDO55_11185</name>
</gene>
<keyword evidence="11" id="KW-1185">Reference proteome</keyword>
<comment type="similarity">
    <text evidence="1 7">Belongs to the FGGY kinase family.</text>
</comment>
<dbReference type="GO" id="GO:0019563">
    <property type="term" value="P:glycerol catabolic process"/>
    <property type="evidence" value="ECO:0007669"/>
    <property type="project" value="TreeGrafter"/>
</dbReference>
<dbReference type="GO" id="GO:0005829">
    <property type="term" value="C:cytosol"/>
    <property type="evidence" value="ECO:0007669"/>
    <property type="project" value="TreeGrafter"/>
</dbReference>
<dbReference type="InterPro" id="IPR018484">
    <property type="entry name" value="FGGY_N"/>
</dbReference>
<sequence>MILVLDEGTSSTRALLFDETGNIHHVAQADIESRYPRPGWVEQDPRDLWRQSRNVMREAIDAAGGAAKITTIGITNQRETLIAWDRDSGAALAPAIVWQDRRTAAACADLREAGHEAAVQHRTGLLLDPYFSASKMRWMLDHHEEVAAAAQRGSLAFGTVESWLITKLAGAHVTDASNASRTALMDLEKASWDSDMCDLFGVPEEALPAIVPTAGKLAETDMFGASIPITGSAGDQQAATIGQGCLEPGAAKATLGTGLFALTSTGTDVPKSEHRLLATLLSDVHGERLYALEGAVFVAGSLVKWLRDMAGLVGSASETETLARSVEDNGGVTIIPAFNGLGAPHWRPDLTGSIQGLTFGVTRAHLVRAALEAVTMSCVDLAGAFAADGAQWERLRIDGGMVANDWLAQDLADQLDLTIERPTNVESTARGGAILAAVGAGIHADLEAATSAMLPPLERFDPAIASDVRGARAKQWKSALEQALR</sequence>
<keyword evidence="3" id="KW-0547">Nucleotide-binding</keyword>
<keyword evidence="4 7" id="KW-0418">Kinase</keyword>
<dbReference type="PANTHER" id="PTHR10196">
    <property type="entry name" value="SUGAR KINASE"/>
    <property type="match status" value="1"/>
</dbReference>
<dbReference type="Gene3D" id="3.30.420.40">
    <property type="match status" value="2"/>
</dbReference>
<proteinExistence type="inferred from homology"/>
<evidence type="ECO:0000256" key="2">
    <source>
        <dbReference type="ARBA" id="ARBA00022679"/>
    </source>
</evidence>
<evidence type="ECO:0000259" key="8">
    <source>
        <dbReference type="Pfam" id="PF00370"/>
    </source>
</evidence>
<dbReference type="PROSITE" id="PS00445">
    <property type="entry name" value="FGGY_KINASES_2"/>
    <property type="match status" value="1"/>
</dbReference>
<organism evidence="10 11">
    <name type="scientific">Sphingomicrobium sediminis</name>
    <dbReference type="NCBI Taxonomy" id="2950949"/>
    <lineage>
        <taxon>Bacteria</taxon>
        <taxon>Pseudomonadati</taxon>
        <taxon>Pseudomonadota</taxon>
        <taxon>Alphaproteobacteria</taxon>
        <taxon>Sphingomonadales</taxon>
        <taxon>Sphingomonadaceae</taxon>
        <taxon>Sphingomicrobium</taxon>
    </lineage>
</organism>
<dbReference type="EMBL" id="JAMSHT010000001">
    <property type="protein sequence ID" value="MCM8558381.1"/>
    <property type="molecule type" value="Genomic_DNA"/>
</dbReference>
<comment type="caution">
    <text evidence="10">The sequence shown here is derived from an EMBL/GenBank/DDBJ whole genome shotgun (WGS) entry which is preliminary data.</text>
</comment>
<dbReference type="InterPro" id="IPR000577">
    <property type="entry name" value="Carb_kinase_FGGY"/>
</dbReference>
<evidence type="ECO:0000313" key="10">
    <source>
        <dbReference type="EMBL" id="MCM8558381.1"/>
    </source>
</evidence>
<keyword evidence="5" id="KW-0067">ATP-binding</keyword>
<reference evidence="10" key="1">
    <citation type="submission" date="2022-06" db="EMBL/GenBank/DDBJ databases">
        <title>Sphingomicrobium sedimins sp. nov., a marine bacterium isolated from tidal flat.</title>
        <authorList>
            <person name="Kim C.-H."/>
            <person name="Yoo Y."/>
            <person name="Kim J.-J."/>
        </authorList>
    </citation>
    <scope>NUCLEOTIDE SEQUENCE</scope>
    <source>
        <strain evidence="10">GRR-S6-50</strain>
    </source>
</reference>
<evidence type="ECO:0000256" key="6">
    <source>
        <dbReference type="ARBA" id="ARBA00043149"/>
    </source>
</evidence>
<dbReference type="RefSeq" id="WP_252115235.1">
    <property type="nucleotide sequence ID" value="NZ_JAMSHT010000001.1"/>
</dbReference>
<name>A0A9X2EJ18_9SPHN</name>
<keyword evidence="2 7" id="KW-0808">Transferase</keyword>
<feature type="domain" description="Carbohydrate kinase FGGY C-terminal" evidence="9">
    <location>
        <begin position="252"/>
        <end position="439"/>
    </location>
</feature>
<dbReference type="Proteomes" id="UP001155128">
    <property type="component" value="Unassembled WGS sequence"/>
</dbReference>
<protein>
    <recommendedName>
        <fullName evidence="6">ATP:glycerol 3-phosphotransferase</fullName>
    </recommendedName>
</protein>
<evidence type="ECO:0000256" key="3">
    <source>
        <dbReference type="ARBA" id="ARBA00022741"/>
    </source>
</evidence>
<accession>A0A9X2EJ18</accession>
<dbReference type="PROSITE" id="PS00933">
    <property type="entry name" value="FGGY_KINASES_1"/>
    <property type="match status" value="1"/>
</dbReference>
<evidence type="ECO:0000256" key="4">
    <source>
        <dbReference type="ARBA" id="ARBA00022777"/>
    </source>
</evidence>
<dbReference type="PIRSF" id="PIRSF000538">
    <property type="entry name" value="GlpK"/>
    <property type="match status" value="1"/>
</dbReference>
<dbReference type="InterPro" id="IPR018483">
    <property type="entry name" value="Carb_kinase_FGGY_CS"/>
</dbReference>
<evidence type="ECO:0000256" key="7">
    <source>
        <dbReference type="RuleBase" id="RU003733"/>
    </source>
</evidence>